<dbReference type="PANTHER" id="PTHR10492">
    <property type="match status" value="1"/>
</dbReference>
<comment type="similarity">
    <text evidence="1">Belongs to the helicase family.</text>
</comment>
<dbReference type="EC" id="5.6.2.3" evidence="1"/>
<keyword evidence="1" id="KW-0234">DNA repair</keyword>
<evidence type="ECO:0000259" key="2">
    <source>
        <dbReference type="Pfam" id="PF05970"/>
    </source>
</evidence>
<comment type="catalytic activity">
    <reaction evidence="1">
        <text>ATP + H2O = ADP + phosphate + H(+)</text>
        <dbReference type="Rhea" id="RHEA:13065"/>
        <dbReference type="ChEBI" id="CHEBI:15377"/>
        <dbReference type="ChEBI" id="CHEBI:15378"/>
        <dbReference type="ChEBI" id="CHEBI:30616"/>
        <dbReference type="ChEBI" id="CHEBI:43474"/>
        <dbReference type="ChEBI" id="CHEBI:456216"/>
        <dbReference type="EC" id="5.6.2.3"/>
    </reaction>
</comment>
<dbReference type="EMBL" id="NBSK02000005">
    <property type="protein sequence ID" value="KAJ0206675.1"/>
    <property type="molecule type" value="Genomic_DNA"/>
</dbReference>
<dbReference type="PANTHER" id="PTHR10492:SF97">
    <property type="entry name" value="ATP-DEPENDENT DNA HELICASE"/>
    <property type="match status" value="1"/>
</dbReference>
<dbReference type="Proteomes" id="UP000235145">
    <property type="component" value="Unassembled WGS sequence"/>
</dbReference>
<dbReference type="GO" id="GO:0005524">
    <property type="term" value="F:ATP binding"/>
    <property type="evidence" value="ECO:0007669"/>
    <property type="project" value="UniProtKB-KW"/>
</dbReference>
<keyword evidence="1" id="KW-0547">Nucleotide-binding</keyword>
<keyword evidence="4" id="KW-1185">Reference proteome</keyword>
<keyword evidence="1" id="KW-0067">ATP-binding</keyword>
<protein>
    <recommendedName>
        <fullName evidence="1">ATP-dependent DNA helicase</fullName>
        <ecNumber evidence="1">5.6.2.3</ecNumber>
    </recommendedName>
</protein>
<evidence type="ECO:0000313" key="3">
    <source>
        <dbReference type="EMBL" id="KAJ0206675.1"/>
    </source>
</evidence>
<reference evidence="3 4" key="1">
    <citation type="journal article" date="2017" name="Nat. Commun.">
        <title>Genome assembly with in vitro proximity ligation data and whole-genome triplication in lettuce.</title>
        <authorList>
            <person name="Reyes-Chin-Wo S."/>
            <person name="Wang Z."/>
            <person name="Yang X."/>
            <person name="Kozik A."/>
            <person name="Arikit S."/>
            <person name="Song C."/>
            <person name="Xia L."/>
            <person name="Froenicke L."/>
            <person name="Lavelle D.O."/>
            <person name="Truco M.J."/>
            <person name="Xia R."/>
            <person name="Zhu S."/>
            <person name="Xu C."/>
            <person name="Xu H."/>
            <person name="Xu X."/>
            <person name="Cox K."/>
            <person name="Korf I."/>
            <person name="Meyers B.C."/>
            <person name="Michelmore R.W."/>
        </authorList>
    </citation>
    <scope>NUCLEOTIDE SEQUENCE [LARGE SCALE GENOMIC DNA]</scope>
    <source>
        <strain evidence="4">cv. Salinas</strain>
        <tissue evidence="3">Seedlings</tissue>
    </source>
</reference>
<feature type="domain" description="DNA helicase Pif1-like DEAD-box helicase" evidence="2">
    <location>
        <begin position="412"/>
        <end position="624"/>
    </location>
</feature>
<sequence>MQKKYELPKPKDIDRVICVELPDKELELELYRIVCDNMIHGPCGNEFQLCHENILKDFQKTIQIIHILTTMVIRFTEDTTMELIYVVPYNKILLKQYQAHMNLEWCNQLGSIKIKKQHKENNNCDEIVDSYNCRHISACEARWRLSGYDIHYRTHPVEKLLFHLEDKQPIVFKSSQSVTNVVSKPTIVASQFLAWMKCNKYDEKSRKLSYVEFPSQYVWNKFDKVWTRRKTKTKINHVSPKSAEVYYVRILLKKVKGPTCYEDIRTVKETIYESYKDSCYALGLLDDDREYISSIHETHYWATASFCRSLLFMLITSDSLSRPHHVFKQTYNCLSDDVVHNRLKLKPDAIFHLTLLYIEKYLLSCGLSLKQISNMSLPDHKYIQDSCNMLIQDELNYDMSGLEVEHQQLHSKLNVEQKKVYDKTINVVNNKKGGFFFLYGYGGIERTFVWKTLSSGIRSKGEIVINVASRGVAALLLSGGRTSHSRFHIPINLNEDLVCSITQGNDIDELLNKAGLIIWDEAPMMHHHCFEVVDRTLRDVIFSSDKNKPFGGKTIIILVIQRGNLSHIVHASLHSSRSWRECTILRLDVNMRLQVSCPNNYFEETNSFVEWILKIGEGTISGPNDGEVEIQFPKDVIVPSMGDHIHSIVPTIYSSF</sequence>
<keyword evidence="1" id="KW-0227">DNA damage</keyword>
<dbReference type="GO" id="GO:0006310">
    <property type="term" value="P:DNA recombination"/>
    <property type="evidence" value="ECO:0007669"/>
    <property type="project" value="UniProtKB-KW"/>
</dbReference>
<keyword evidence="1" id="KW-0233">DNA recombination</keyword>
<dbReference type="Gene3D" id="3.40.50.300">
    <property type="entry name" value="P-loop containing nucleotide triphosphate hydrolases"/>
    <property type="match status" value="1"/>
</dbReference>
<comment type="caution">
    <text evidence="3">The sequence shown here is derived from an EMBL/GenBank/DDBJ whole genome shotgun (WGS) entry which is preliminary data.</text>
</comment>
<dbReference type="AlphaFoldDB" id="A0A9R1VI85"/>
<dbReference type="Pfam" id="PF05970">
    <property type="entry name" value="PIF1"/>
    <property type="match status" value="1"/>
</dbReference>
<name>A0A9R1VI85_LACSA</name>
<accession>A0A9R1VI85</accession>
<dbReference type="GO" id="GO:0000723">
    <property type="term" value="P:telomere maintenance"/>
    <property type="evidence" value="ECO:0007669"/>
    <property type="project" value="InterPro"/>
</dbReference>
<proteinExistence type="inferred from homology"/>
<dbReference type="InterPro" id="IPR010285">
    <property type="entry name" value="DNA_helicase_pif1-like_DEAD"/>
</dbReference>
<dbReference type="GO" id="GO:0016787">
    <property type="term" value="F:hydrolase activity"/>
    <property type="evidence" value="ECO:0007669"/>
    <property type="project" value="UniProtKB-KW"/>
</dbReference>
<evidence type="ECO:0000256" key="1">
    <source>
        <dbReference type="RuleBase" id="RU363044"/>
    </source>
</evidence>
<dbReference type="InterPro" id="IPR027417">
    <property type="entry name" value="P-loop_NTPase"/>
</dbReference>
<evidence type="ECO:0000313" key="4">
    <source>
        <dbReference type="Proteomes" id="UP000235145"/>
    </source>
</evidence>
<dbReference type="GO" id="GO:0006281">
    <property type="term" value="P:DNA repair"/>
    <property type="evidence" value="ECO:0007669"/>
    <property type="project" value="UniProtKB-KW"/>
</dbReference>
<comment type="cofactor">
    <cofactor evidence="1">
        <name>Mg(2+)</name>
        <dbReference type="ChEBI" id="CHEBI:18420"/>
    </cofactor>
</comment>
<dbReference type="GO" id="GO:0043139">
    <property type="term" value="F:5'-3' DNA helicase activity"/>
    <property type="evidence" value="ECO:0007669"/>
    <property type="project" value="UniProtKB-EC"/>
</dbReference>
<keyword evidence="1" id="KW-0347">Helicase</keyword>
<organism evidence="3 4">
    <name type="scientific">Lactuca sativa</name>
    <name type="common">Garden lettuce</name>
    <dbReference type="NCBI Taxonomy" id="4236"/>
    <lineage>
        <taxon>Eukaryota</taxon>
        <taxon>Viridiplantae</taxon>
        <taxon>Streptophyta</taxon>
        <taxon>Embryophyta</taxon>
        <taxon>Tracheophyta</taxon>
        <taxon>Spermatophyta</taxon>
        <taxon>Magnoliopsida</taxon>
        <taxon>eudicotyledons</taxon>
        <taxon>Gunneridae</taxon>
        <taxon>Pentapetalae</taxon>
        <taxon>asterids</taxon>
        <taxon>campanulids</taxon>
        <taxon>Asterales</taxon>
        <taxon>Asteraceae</taxon>
        <taxon>Cichorioideae</taxon>
        <taxon>Cichorieae</taxon>
        <taxon>Lactucinae</taxon>
        <taxon>Lactuca</taxon>
    </lineage>
</organism>
<gene>
    <name evidence="3" type="ORF">LSAT_V11C500274400</name>
</gene>
<keyword evidence="1" id="KW-0378">Hydrolase</keyword>
<dbReference type="SUPFAM" id="SSF52540">
    <property type="entry name" value="P-loop containing nucleoside triphosphate hydrolases"/>
    <property type="match status" value="1"/>
</dbReference>